<dbReference type="KEGG" id="git:C6V83_05375"/>
<reference evidence="1 2" key="1">
    <citation type="submission" date="2018-03" db="EMBL/GenBank/DDBJ databases">
        <title>Characteristics and genome of n-alkane degrading marine bacteria Gordonia iterans isolated from crude oil contaminated in Tae-an, South Korea.</title>
        <authorList>
            <person name="Lee S.-S."/>
            <person name="Kim H."/>
        </authorList>
    </citation>
    <scope>NUCLEOTIDE SEQUENCE [LARGE SCALE GENOMIC DNA]</scope>
    <source>
        <strain evidence="1 2">Co17</strain>
    </source>
</reference>
<gene>
    <name evidence="1" type="ORF">C6V83_05375</name>
</gene>
<proteinExistence type="predicted"/>
<evidence type="ECO:0000313" key="1">
    <source>
        <dbReference type="EMBL" id="AVL99795.1"/>
    </source>
</evidence>
<dbReference type="Proteomes" id="UP000239814">
    <property type="component" value="Chromosome"/>
</dbReference>
<sequence length="96" mass="9645">MPNFSLTPAQIRAIAGQWQREGAIVSALDFSSGLGAAGGSASIAGLLHCAHAAETATARLGGSFERLGSAVHRFSELTRHADAEAAGAVASALDGR</sequence>
<evidence type="ECO:0000313" key="2">
    <source>
        <dbReference type="Proteomes" id="UP000239814"/>
    </source>
</evidence>
<protein>
    <submittedName>
        <fullName evidence="1">Uncharacterized protein</fullName>
    </submittedName>
</protein>
<dbReference type="AlphaFoldDB" id="A0A2S0KDR3"/>
<keyword evidence="2" id="KW-1185">Reference proteome</keyword>
<dbReference type="EMBL" id="CP027433">
    <property type="protein sequence ID" value="AVL99795.1"/>
    <property type="molecule type" value="Genomic_DNA"/>
</dbReference>
<dbReference type="RefSeq" id="WP_105941527.1">
    <property type="nucleotide sequence ID" value="NZ_CP027433.1"/>
</dbReference>
<name>A0A2S0KDR3_9ACTN</name>
<organism evidence="1 2">
    <name type="scientific">Gordonia iterans</name>
    <dbReference type="NCBI Taxonomy" id="1004901"/>
    <lineage>
        <taxon>Bacteria</taxon>
        <taxon>Bacillati</taxon>
        <taxon>Actinomycetota</taxon>
        <taxon>Actinomycetes</taxon>
        <taxon>Mycobacteriales</taxon>
        <taxon>Gordoniaceae</taxon>
        <taxon>Gordonia</taxon>
    </lineage>
</organism>
<accession>A0A2S0KDR3</accession>